<accession>A0ABN7PCC2</accession>
<dbReference type="InterPro" id="IPR050358">
    <property type="entry name" value="RSE1/DDB1/CFT1"/>
</dbReference>
<sequence>VEGKTEQCVKLDQNEAALSIALCKFSNQPESQQFVVVGVAKDYQVESSAGGWRILVHLQVSFLTKSYTFYHMRLNADCTNMELVHKTSLDEVPTAICSFQGRLLVGVGRMLRLYDMGKKKMLRKCENKVKNPLNKNQ</sequence>
<feature type="non-terminal residue" evidence="2">
    <location>
        <position position="1"/>
    </location>
</feature>
<dbReference type="InterPro" id="IPR015943">
    <property type="entry name" value="WD40/YVTN_repeat-like_dom_sf"/>
</dbReference>
<gene>
    <name evidence="2" type="ORF">TPAB3V08_LOCUS12373</name>
</gene>
<dbReference type="Gene3D" id="2.130.10.10">
    <property type="entry name" value="YVTN repeat-like/Quinoprotein amine dehydrogenase"/>
    <property type="match status" value="1"/>
</dbReference>
<proteinExistence type="predicted"/>
<protein>
    <recommendedName>
        <fullName evidence="1">RSE1/DDB1/CPSF1 C-terminal domain-containing protein</fullName>
    </recommendedName>
</protein>
<dbReference type="InterPro" id="IPR004871">
    <property type="entry name" value="RSE1/DDB1/CPSF1_C"/>
</dbReference>
<keyword evidence="3" id="KW-1185">Reference proteome</keyword>
<dbReference type="PANTHER" id="PTHR10644">
    <property type="entry name" value="DNA REPAIR/RNA PROCESSING CPSF FAMILY"/>
    <property type="match status" value="1"/>
</dbReference>
<feature type="domain" description="RSE1/DDB1/CPSF1 C-terminal" evidence="1">
    <location>
        <begin position="8"/>
        <end position="128"/>
    </location>
</feature>
<dbReference type="EMBL" id="CAJPIN010042977">
    <property type="protein sequence ID" value="CAG2065429.1"/>
    <property type="molecule type" value="Genomic_DNA"/>
</dbReference>
<dbReference type="Pfam" id="PF03178">
    <property type="entry name" value="CPSF_A"/>
    <property type="match status" value="1"/>
</dbReference>
<evidence type="ECO:0000313" key="2">
    <source>
        <dbReference type="EMBL" id="CAG2065429.1"/>
    </source>
</evidence>
<reference evidence="2" key="1">
    <citation type="submission" date="2021-03" db="EMBL/GenBank/DDBJ databases">
        <authorList>
            <person name="Tran Van P."/>
        </authorList>
    </citation>
    <scope>NUCLEOTIDE SEQUENCE</scope>
</reference>
<name>A0ABN7PCC2_TIMPD</name>
<evidence type="ECO:0000259" key="1">
    <source>
        <dbReference type="Pfam" id="PF03178"/>
    </source>
</evidence>
<comment type="caution">
    <text evidence="2">The sequence shown here is derived from an EMBL/GenBank/DDBJ whole genome shotgun (WGS) entry which is preliminary data.</text>
</comment>
<dbReference type="Proteomes" id="UP001153148">
    <property type="component" value="Unassembled WGS sequence"/>
</dbReference>
<evidence type="ECO:0000313" key="3">
    <source>
        <dbReference type="Proteomes" id="UP001153148"/>
    </source>
</evidence>
<organism evidence="2 3">
    <name type="scientific">Timema podura</name>
    <name type="common">Walking stick</name>
    <dbReference type="NCBI Taxonomy" id="61482"/>
    <lineage>
        <taxon>Eukaryota</taxon>
        <taxon>Metazoa</taxon>
        <taxon>Ecdysozoa</taxon>
        <taxon>Arthropoda</taxon>
        <taxon>Hexapoda</taxon>
        <taxon>Insecta</taxon>
        <taxon>Pterygota</taxon>
        <taxon>Neoptera</taxon>
        <taxon>Polyneoptera</taxon>
        <taxon>Phasmatodea</taxon>
        <taxon>Timematodea</taxon>
        <taxon>Timematoidea</taxon>
        <taxon>Timematidae</taxon>
        <taxon>Timema</taxon>
    </lineage>
</organism>